<evidence type="ECO:0000313" key="3">
    <source>
        <dbReference type="EMBL" id="PNS09557.1"/>
    </source>
</evidence>
<feature type="domain" description="Spore coat protein U/FanG" evidence="2">
    <location>
        <begin position="26"/>
        <end position="162"/>
    </location>
</feature>
<organism evidence="3 4">
    <name type="scientific">Solilutibacter silvestris</name>
    <dbReference type="NCBI Taxonomy" id="1645665"/>
    <lineage>
        <taxon>Bacteria</taxon>
        <taxon>Pseudomonadati</taxon>
        <taxon>Pseudomonadota</taxon>
        <taxon>Gammaproteobacteria</taxon>
        <taxon>Lysobacterales</taxon>
        <taxon>Lysobacteraceae</taxon>
        <taxon>Solilutibacter</taxon>
    </lineage>
</organism>
<dbReference type="InterPro" id="IPR007893">
    <property type="entry name" value="Spore_coat_U/FanG"/>
</dbReference>
<gene>
    <name evidence="3" type="ORF">Lysil_1186</name>
</gene>
<dbReference type="InterPro" id="IPR053167">
    <property type="entry name" value="Spore_coat_component"/>
</dbReference>
<dbReference type="AlphaFoldDB" id="A0A2K1Q3N0"/>
<dbReference type="OrthoDB" id="8588792at2"/>
<dbReference type="RefSeq" id="WP_103074594.1">
    <property type="nucleotide sequence ID" value="NZ_NPZB01000001.1"/>
</dbReference>
<comment type="caution">
    <text evidence="3">The sequence shown here is derived from an EMBL/GenBank/DDBJ whole genome shotgun (WGS) entry which is preliminary data.</text>
</comment>
<dbReference type="PANTHER" id="PTHR37089">
    <property type="entry name" value="PROTEIN U-RELATED"/>
    <property type="match status" value="1"/>
</dbReference>
<protein>
    <submittedName>
        <fullName evidence="3">Spore coat protein U</fullName>
    </submittedName>
</protein>
<proteinExistence type="predicted"/>
<sequence>MNKLSLLAVAVLAIASVPSMAATNPATGTFNVTLTVQKACNVSATDMVFGTHDFTEVPNIDNTSTITVKCTKNTAYTVALGAGTTTGNTDTARKMAGLTGGNTDTVTYALYNDSGRTANWGTAAGTVAGTGNNGNQLLTVYGRVLPGALNVTPDNYKDVVTVSVAY</sequence>
<accession>A0A2K1Q3N0</accession>
<dbReference type="EMBL" id="NPZB01000001">
    <property type="protein sequence ID" value="PNS09557.1"/>
    <property type="molecule type" value="Genomic_DNA"/>
</dbReference>
<keyword evidence="3" id="KW-0167">Capsid protein</keyword>
<feature type="chain" id="PRO_5014446551" evidence="1">
    <location>
        <begin position="22"/>
        <end position="166"/>
    </location>
</feature>
<keyword evidence="4" id="KW-1185">Reference proteome</keyword>
<dbReference type="Pfam" id="PF05229">
    <property type="entry name" value="SCPU"/>
    <property type="match status" value="1"/>
</dbReference>
<evidence type="ECO:0000256" key="1">
    <source>
        <dbReference type="SAM" id="SignalP"/>
    </source>
</evidence>
<dbReference type="SMART" id="SM00972">
    <property type="entry name" value="SCPU"/>
    <property type="match status" value="1"/>
</dbReference>
<evidence type="ECO:0000259" key="2">
    <source>
        <dbReference type="Pfam" id="PF05229"/>
    </source>
</evidence>
<name>A0A2K1Q3N0_9GAMM</name>
<dbReference type="Proteomes" id="UP000236220">
    <property type="component" value="Unassembled WGS sequence"/>
</dbReference>
<dbReference type="PANTHER" id="PTHR37089:SF4">
    <property type="entry name" value="EXPORTED PROTEIN"/>
    <property type="match status" value="1"/>
</dbReference>
<keyword evidence="1" id="KW-0732">Signal</keyword>
<reference evidence="3 4" key="1">
    <citation type="submission" date="2017-08" db="EMBL/GenBank/DDBJ databases">
        <title>Lysobacter sylvestris genome.</title>
        <authorList>
            <person name="Zhang D.-C."/>
            <person name="Albuquerque L."/>
            <person name="Franca L."/>
            <person name="Froufe H.J.C."/>
            <person name="Barroso C."/>
            <person name="Egas C."/>
            <person name="Da Costa M."/>
            <person name="Margesin R."/>
        </authorList>
    </citation>
    <scope>NUCLEOTIDE SEQUENCE [LARGE SCALE GENOMIC DNA]</scope>
    <source>
        <strain evidence="3 4">AM20-91</strain>
    </source>
</reference>
<evidence type="ECO:0000313" key="4">
    <source>
        <dbReference type="Proteomes" id="UP000236220"/>
    </source>
</evidence>
<keyword evidence="3" id="KW-0946">Virion</keyword>
<feature type="signal peptide" evidence="1">
    <location>
        <begin position="1"/>
        <end position="21"/>
    </location>
</feature>